<feature type="binding site" evidence="15">
    <location>
        <position position="259"/>
    </location>
    <ligand>
        <name>L-serine</name>
        <dbReference type="ChEBI" id="CHEBI:33384"/>
    </ligand>
</feature>
<accession>A0A1F5KB26</accession>
<evidence type="ECO:0000313" key="19">
    <source>
        <dbReference type="EMBL" id="OGE38089.1"/>
    </source>
</evidence>
<dbReference type="Pfam" id="PF00587">
    <property type="entry name" value="tRNA-synt_2b"/>
    <property type="match status" value="1"/>
</dbReference>
<dbReference type="PANTHER" id="PTHR43697">
    <property type="entry name" value="SERYL-TRNA SYNTHETASE"/>
    <property type="match status" value="1"/>
</dbReference>
<evidence type="ECO:0000256" key="9">
    <source>
        <dbReference type="ARBA" id="ARBA00022917"/>
    </source>
</evidence>
<dbReference type="EC" id="6.1.1.11" evidence="4 14"/>
<feature type="binding site" evidence="16">
    <location>
        <begin position="348"/>
        <end position="351"/>
    </location>
    <ligand>
        <name>ATP</name>
        <dbReference type="ChEBI" id="CHEBI:30616"/>
    </ligand>
</feature>
<feature type="binding site" evidence="16">
    <location>
        <begin position="275"/>
        <end position="278"/>
    </location>
    <ligand>
        <name>ATP</name>
        <dbReference type="ChEBI" id="CHEBI:30616"/>
    </ligand>
</feature>
<dbReference type="Pfam" id="PF02403">
    <property type="entry name" value="Seryl_tRNA_N"/>
    <property type="match status" value="1"/>
</dbReference>
<evidence type="ECO:0000256" key="13">
    <source>
        <dbReference type="ARBA" id="ARBA00048823"/>
    </source>
</evidence>
<dbReference type="AlphaFoldDB" id="A0A1F5KB26"/>
<dbReference type="Gene3D" id="1.10.287.40">
    <property type="entry name" value="Serine-tRNA synthetase, tRNA binding domain"/>
    <property type="match status" value="1"/>
</dbReference>
<dbReference type="InterPro" id="IPR033729">
    <property type="entry name" value="SerRS_core"/>
</dbReference>
<gene>
    <name evidence="19" type="ORF">A3F00_04805</name>
</gene>
<name>A0A1F5KB26_9BACT</name>
<sequence>MLDINFIRENIDIVKKAVSDKGVDIDIDELLEVDKKRRDLIAKVDDLRQQRNTAAKDRNIEKGKQVKEQLDGLEDELKIEEDTFQSLMLYVPNIPSDDAPVGSNSDSNVEISKWGEIPKFNFKVKDHLELGRLLDIIDTEAGVKTSGFRGYYLKNQGAILHLAVLNFAFDKIVDEGFTPLIPPTLVHEKALIGSGHIPFGKDNTYQIGNPEKLASGEEVRNPLYLAGTSEPSLLAYFMDRTLLEEELPIKVCALTHCYRSEIGDYGRDTRGLYRVHEFDKVEQVIICRNNLEESEDFFKQMQKISENILQELGLPYHVIATSTGDMGAGKYRMNDIETWMPSREGYGETHSNSNLTDWQARRLNLKYKTKSGQTHFVYTLNNTVLASPRILIALLENLQQEDGSIKIPEILQKYTGFSEILPKKHDK</sequence>
<evidence type="ECO:0000256" key="14">
    <source>
        <dbReference type="NCBIfam" id="TIGR00414"/>
    </source>
</evidence>
<evidence type="ECO:0000256" key="4">
    <source>
        <dbReference type="ARBA" id="ARBA00012840"/>
    </source>
</evidence>
<comment type="catalytic activity">
    <reaction evidence="13">
        <text>tRNA(Ser) + L-serine + ATP = L-seryl-tRNA(Ser) + AMP + diphosphate + H(+)</text>
        <dbReference type="Rhea" id="RHEA:12292"/>
        <dbReference type="Rhea" id="RHEA-COMP:9669"/>
        <dbReference type="Rhea" id="RHEA-COMP:9703"/>
        <dbReference type="ChEBI" id="CHEBI:15378"/>
        <dbReference type="ChEBI" id="CHEBI:30616"/>
        <dbReference type="ChEBI" id="CHEBI:33019"/>
        <dbReference type="ChEBI" id="CHEBI:33384"/>
        <dbReference type="ChEBI" id="CHEBI:78442"/>
        <dbReference type="ChEBI" id="CHEBI:78533"/>
        <dbReference type="ChEBI" id="CHEBI:456215"/>
        <dbReference type="EC" id="6.1.1.11"/>
    </reaction>
</comment>
<dbReference type="InterPro" id="IPR045864">
    <property type="entry name" value="aa-tRNA-synth_II/BPL/LPL"/>
</dbReference>
<dbReference type="GO" id="GO:0004828">
    <property type="term" value="F:serine-tRNA ligase activity"/>
    <property type="evidence" value="ECO:0007669"/>
    <property type="project" value="UniProtKB-UniRule"/>
</dbReference>
<comment type="similarity">
    <text evidence="3">Belongs to the class-II aminoacyl-tRNA synthetase family. Type-1 seryl-tRNA synthetase subfamily.</text>
</comment>
<evidence type="ECO:0000313" key="20">
    <source>
        <dbReference type="Proteomes" id="UP000176527"/>
    </source>
</evidence>
<keyword evidence="10" id="KW-0030">Aminoacyl-tRNA synthetase</keyword>
<feature type="binding site" evidence="15">
    <location>
        <position position="381"/>
    </location>
    <ligand>
        <name>L-serine</name>
        <dbReference type="ChEBI" id="CHEBI:33384"/>
    </ligand>
</feature>
<feature type="site" description="Important for serine binding" evidence="15">
    <location>
        <position position="383"/>
    </location>
</feature>
<feature type="binding site" evidence="15">
    <location>
        <position position="282"/>
    </location>
    <ligand>
        <name>L-serine</name>
        <dbReference type="ChEBI" id="CHEBI:33384"/>
    </ligand>
</feature>
<dbReference type="GO" id="GO:0006434">
    <property type="term" value="P:seryl-tRNA aminoacylation"/>
    <property type="evidence" value="ECO:0007669"/>
    <property type="project" value="UniProtKB-UniRule"/>
</dbReference>
<dbReference type="InterPro" id="IPR042103">
    <property type="entry name" value="SerRS_1_N_sf"/>
</dbReference>
<dbReference type="InterPro" id="IPR002314">
    <property type="entry name" value="aa-tRNA-synt_IIb"/>
</dbReference>
<dbReference type="Gene3D" id="3.30.930.10">
    <property type="entry name" value="Bira Bifunctional Protein, Domain 2"/>
    <property type="match status" value="1"/>
</dbReference>
<dbReference type="PIRSF" id="PIRSF001529">
    <property type="entry name" value="Ser-tRNA-synth_IIa"/>
    <property type="match status" value="1"/>
</dbReference>
<protein>
    <recommendedName>
        <fullName evidence="11 14">Serine--tRNA ligase</fullName>
        <ecNumber evidence="4 14">6.1.1.11</ecNumber>
    </recommendedName>
</protein>
<dbReference type="CDD" id="cd00770">
    <property type="entry name" value="SerRS_core"/>
    <property type="match status" value="1"/>
</dbReference>
<keyword evidence="5" id="KW-0963">Cytoplasm</keyword>
<keyword evidence="9" id="KW-0648">Protein biosynthesis</keyword>
<keyword evidence="8 16" id="KW-0067">ATP-binding</keyword>
<keyword evidence="6 19" id="KW-0436">Ligase</keyword>
<dbReference type="PROSITE" id="PS50862">
    <property type="entry name" value="AA_TRNA_LIGASE_II"/>
    <property type="match status" value="1"/>
</dbReference>
<keyword evidence="7" id="KW-0547">Nucleotide-binding</keyword>
<evidence type="ECO:0000256" key="12">
    <source>
        <dbReference type="ARBA" id="ARBA00047929"/>
    </source>
</evidence>
<dbReference type="InterPro" id="IPR015866">
    <property type="entry name" value="Ser-tRNA-synth_1_N"/>
</dbReference>
<evidence type="ECO:0000256" key="15">
    <source>
        <dbReference type="PIRSR" id="PIRSR001529-1"/>
    </source>
</evidence>
<comment type="caution">
    <text evidence="19">The sequence shown here is derived from an EMBL/GenBank/DDBJ whole genome shotgun (WGS) entry which is preliminary data.</text>
</comment>
<evidence type="ECO:0000256" key="10">
    <source>
        <dbReference type="ARBA" id="ARBA00023146"/>
    </source>
</evidence>
<dbReference type="InterPro" id="IPR010978">
    <property type="entry name" value="tRNA-bd_arm"/>
</dbReference>
<reference evidence="19 20" key="1">
    <citation type="journal article" date="2016" name="Nat. Commun.">
        <title>Thousands of microbial genomes shed light on interconnected biogeochemical processes in an aquifer system.</title>
        <authorList>
            <person name="Anantharaman K."/>
            <person name="Brown C.T."/>
            <person name="Hug L.A."/>
            <person name="Sharon I."/>
            <person name="Castelle C.J."/>
            <person name="Probst A.J."/>
            <person name="Thomas B.C."/>
            <person name="Singh A."/>
            <person name="Wilkins M.J."/>
            <person name="Karaoz U."/>
            <person name="Brodie E.L."/>
            <person name="Williams K.H."/>
            <person name="Hubbard S.S."/>
            <person name="Banfield J.F."/>
        </authorList>
    </citation>
    <scope>NUCLEOTIDE SEQUENCE [LARGE SCALE GENOMIC DNA]</scope>
</reference>
<evidence type="ECO:0000256" key="3">
    <source>
        <dbReference type="ARBA" id="ARBA00010728"/>
    </source>
</evidence>
<dbReference type="InterPro" id="IPR002317">
    <property type="entry name" value="Ser-tRNA-ligase_type_1"/>
</dbReference>
<feature type="binding site" evidence="15">
    <location>
        <position position="228"/>
    </location>
    <ligand>
        <name>L-serine</name>
        <dbReference type="ChEBI" id="CHEBI:33384"/>
    </ligand>
</feature>
<evidence type="ECO:0000256" key="11">
    <source>
        <dbReference type="ARBA" id="ARBA00039158"/>
    </source>
</evidence>
<evidence type="ECO:0000256" key="7">
    <source>
        <dbReference type="ARBA" id="ARBA00022741"/>
    </source>
</evidence>
<evidence type="ECO:0000256" key="1">
    <source>
        <dbReference type="ARBA" id="ARBA00004496"/>
    </source>
</evidence>
<evidence type="ECO:0000256" key="5">
    <source>
        <dbReference type="ARBA" id="ARBA00022490"/>
    </source>
</evidence>
<comment type="subcellular location">
    <subcellularLocation>
        <location evidence="1">Cytoplasm</location>
    </subcellularLocation>
</comment>
<dbReference type="PRINTS" id="PR00981">
    <property type="entry name" value="TRNASYNTHSER"/>
</dbReference>
<dbReference type="GO" id="GO:0005524">
    <property type="term" value="F:ATP binding"/>
    <property type="evidence" value="ECO:0007669"/>
    <property type="project" value="UniProtKB-KW"/>
</dbReference>
<dbReference type="SUPFAM" id="SSF46589">
    <property type="entry name" value="tRNA-binding arm"/>
    <property type="match status" value="1"/>
</dbReference>
<organism evidence="19 20">
    <name type="scientific">Candidatus Daviesbacteria bacterium RIFCSPHIGHO2_12_FULL_37_11</name>
    <dbReference type="NCBI Taxonomy" id="1797777"/>
    <lineage>
        <taxon>Bacteria</taxon>
        <taxon>Candidatus Daviesiibacteriota</taxon>
    </lineage>
</organism>
<dbReference type="NCBIfam" id="TIGR00414">
    <property type="entry name" value="serS"/>
    <property type="match status" value="1"/>
</dbReference>
<dbReference type="Proteomes" id="UP000176527">
    <property type="component" value="Unassembled WGS sequence"/>
</dbReference>
<dbReference type="SUPFAM" id="SSF55681">
    <property type="entry name" value="Class II aaRS and biotin synthetases"/>
    <property type="match status" value="1"/>
</dbReference>
<comment type="catalytic activity">
    <reaction evidence="12">
        <text>tRNA(Sec) + L-serine + ATP = L-seryl-tRNA(Sec) + AMP + diphosphate + H(+)</text>
        <dbReference type="Rhea" id="RHEA:42580"/>
        <dbReference type="Rhea" id="RHEA-COMP:9742"/>
        <dbReference type="Rhea" id="RHEA-COMP:10128"/>
        <dbReference type="ChEBI" id="CHEBI:15378"/>
        <dbReference type="ChEBI" id="CHEBI:30616"/>
        <dbReference type="ChEBI" id="CHEBI:33019"/>
        <dbReference type="ChEBI" id="CHEBI:33384"/>
        <dbReference type="ChEBI" id="CHEBI:78442"/>
        <dbReference type="ChEBI" id="CHEBI:78533"/>
        <dbReference type="ChEBI" id="CHEBI:456215"/>
        <dbReference type="EC" id="6.1.1.11"/>
    </reaction>
</comment>
<evidence type="ECO:0000256" key="16">
    <source>
        <dbReference type="PIRSR" id="PIRSR001529-2"/>
    </source>
</evidence>
<dbReference type="InterPro" id="IPR006195">
    <property type="entry name" value="aa-tRNA-synth_II"/>
</dbReference>
<evidence type="ECO:0000256" key="17">
    <source>
        <dbReference type="SAM" id="Coils"/>
    </source>
</evidence>
<dbReference type="EMBL" id="MFDE01000029">
    <property type="protein sequence ID" value="OGE38089.1"/>
    <property type="molecule type" value="Genomic_DNA"/>
</dbReference>
<proteinExistence type="inferred from homology"/>
<comment type="pathway">
    <text evidence="2">Aminoacyl-tRNA biosynthesis; selenocysteinyl-tRNA(Sec) biosynthesis; L-seryl-tRNA(Sec) from L-serine and tRNA(Sec): step 1/1.</text>
</comment>
<evidence type="ECO:0000256" key="2">
    <source>
        <dbReference type="ARBA" id="ARBA00005045"/>
    </source>
</evidence>
<dbReference type="GO" id="GO:0005737">
    <property type="term" value="C:cytoplasm"/>
    <property type="evidence" value="ECO:0007669"/>
    <property type="project" value="UniProtKB-SubCell"/>
</dbReference>
<dbReference type="PANTHER" id="PTHR43697:SF1">
    <property type="entry name" value="SERINE--TRNA LIGASE"/>
    <property type="match status" value="1"/>
</dbReference>
<keyword evidence="17" id="KW-0175">Coiled coil</keyword>
<evidence type="ECO:0000256" key="8">
    <source>
        <dbReference type="ARBA" id="ARBA00022840"/>
    </source>
</evidence>
<feature type="domain" description="Aminoacyl-transfer RNA synthetases class-II family profile" evidence="18">
    <location>
        <begin position="126"/>
        <end position="408"/>
    </location>
</feature>
<feature type="binding site" evidence="16">
    <location>
        <begin position="259"/>
        <end position="261"/>
    </location>
    <ligand>
        <name>ATP</name>
        <dbReference type="ChEBI" id="CHEBI:30616"/>
    </ligand>
</feature>
<feature type="coiled-coil region" evidence="17">
    <location>
        <begin position="30"/>
        <end position="83"/>
    </location>
</feature>
<evidence type="ECO:0000256" key="6">
    <source>
        <dbReference type="ARBA" id="ARBA00022598"/>
    </source>
</evidence>
<evidence type="ECO:0000259" key="18">
    <source>
        <dbReference type="PROSITE" id="PS50862"/>
    </source>
</evidence>